<dbReference type="InterPro" id="IPR036412">
    <property type="entry name" value="HAD-like_sf"/>
</dbReference>
<dbReference type="PANTHER" id="PTHR47829">
    <property type="entry name" value="HYDROLASE, PUTATIVE (AFU_ORTHOLOGUE AFUA_1G12880)-RELATED"/>
    <property type="match status" value="1"/>
</dbReference>
<sequence>MTMKKAVIFDLYGVIFRRPQGGITKYIQELKLPEFFLENAFAHAEQPGDAFFQLEKGDISVTQFLDRFEKQCFSYANSNEIKLPSAFSAQNLYFNFSQTIPDEEMLNAVAILKNKGLKICLLTNNFLDDTSYRGTLAVKFLPLRFLFDNIVESCHFGVRKPDPKIFFEACRKLDVIPEQTVFLDDLSENVKSARKLGMSTILVKNSKQALSELKKITGIDVLQRAVPVSCQPGQISECSIITKDGVKLHYFEVGHGPPVILLHGYPFGWYCWRRQIPALAMNGYRVIAIEMKGYGESSCPPEKSEYSLEKLTRDVISFLDSLGISQATFIGHGWGGHVAWSLALHYPERTFAVGSFNTPASPSDGSSNPFGHWRTNSGNLDHVMYFQEYEEKREAELEQDLKRFLHVVTRAYHWENKSSVNIKTSVRNGGLLEEAAKIDSPMDTLFDDEELNYLIQRIRKSGLRGMLNYFKNHEDNKKWHLKVIGRKIQCPALMLTASQDQFCPPGCSNHMELWISKLSRASLDCGHWPMLEKPAESNKLLIDWLNNVHAKASPLTSLL</sequence>
<dbReference type="GO" id="GO:0016787">
    <property type="term" value="F:hydrolase activity"/>
    <property type="evidence" value="ECO:0007669"/>
    <property type="project" value="UniProtKB-KW"/>
</dbReference>
<dbReference type="Gene3D" id="1.10.150.240">
    <property type="entry name" value="Putative phosphatase, domain 2"/>
    <property type="match status" value="1"/>
</dbReference>
<dbReference type="Gene3D" id="3.40.50.1820">
    <property type="entry name" value="alpha/beta hydrolase"/>
    <property type="match status" value="1"/>
</dbReference>
<keyword evidence="1" id="KW-0007">Acetylation</keyword>
<evidence type="ECO:0000256" key="1">
    <source>
        <dbReference type="ARBA" id="ARBA00022990"/>
    </source>
</evidence>
<dbReference type="PRINTS" id="PR00412">
    <property type="entry name" value="EPOXHYDRLASE"/>
</dbReference>
<dbReference type="InterPro" id="IPR000073">
    <property type="entry name" value="AB_hydrolase_1"/>
</dbReference>
<dbReference type="InterPro" id="IPR023198">
    <property type="entry name" value="PGP-like_dom2"/>
</dbReference>
<keyword evidence="3" id="KW-0378">Hydrolase</keyword>
<dbReference type="InterPro" id="IPR052898">
    <property type="entry name" value="ACAD10-like"/>
</dbReference>
<evidence type="ECO:0000313" key="3">
    <source>
        <dbReference type="EMBL" id="KAJ8027873.1"/>
    </source>
</evidence>
<dbReference type="InterPro" id="IPR000639">
    <property type="entry name" value="Epox_hydrolase-like"/>
</dbReference>
<dbReference type="EMBL" id="JAIZAY010000015">
    <property type="protein sequence ID" value="KAJ8027873.1"/>
    <property type="molecule type" value="Genomic_DNA"/>
</dbReference>
<dbReference type="SUPFAM" id="SSF53474">
    <property type="entry name" value="alpha/beta-Hydrolases"/>
    <property type="match status" value="1"/>
</dbReference>
<dbReference type="AlphaFoldDB" id="A0A9Q1BJN1"/>
<dbReference type="InterPro" id="IPR011945">
    <property type="entry name" value="HAD-SF_ppase_IA/epoxid_hydro_N"/>
</dbReference>
<dbReference type="InterPro" id="IPR006439">
    <property type="entry name" value="HAD-SF_hydro_IA"/>
</dbReference>
<reference evidence="3" key="1">
    <citation type="submission" date="2021-10" db="EMBL/GenBank/DDBJ databases">
        <title>Tropical sea cucumber genome reveals ecological adaptation and Cuvierian tubules defense mechanism.</title>
        <authorList>
            <person name="Chen T."/>
        </authorList>
    </citation>
    <scope>NUCLEOTIDE SEQUENCE</scope>
    <source>
        <strain evidence="3">Nanhai2018</strain>
        <tissue evidence="3">Muscle</tissue>
    </source>
</reference>
<gene>
    <name evidence="3" type="ORF">HOLleu_29949</name>
</gene>
<dbReference type="OrthoDB" id="408373at2759"/>
<protein>
    <submittedName>
        <fullName evidence="3">Bifunctional epoxide hydrolase 2</fullName>
    </submittedName>
</protein>
<organism evidence="3 4">
    <name type="scientific">Holothuria leucospilota</name>
    <name type="common">Black long sea cucumber</name>
    <name type="synonym">Mertensiothuria leucospilota</name>
    <dbReference type="NCBI Taxonomy" id="206669"/>
    <lineage>
        <taxon>Eukaryota</taxon>
        <taxon>Metazoa</taxon>
        <taxon>Echinodermata</taxon>
        <taxon>Eleutherozoa</taxon>
        <taxon>Echinozoa</taxon>
        <taxon>Holothuroidea</taxon>
        <taxon>Aspidochirotacea</taxon>
        <taxon>Aspidochirotida</taxon>
        <taxon>Holothuriidae</taxon>
        <taxon>Holothuria</taxon>
    </lineage>
</organism>
<name>A0A9Q1BJN1_HOLLE</name>
<comment type="caution">
    <text evidence="3">The sequence shown here is derived from an EMBL/GenBank/DDBJ whole genome shotgun (WGS) entry which is preliminary data.</text>
</comment>
<dbReference type="NCBIfam" id="TIGR02247">
    <property type="entry name" value="HAD-1A3-hyp"/>
    <property type="match status" value="1"/>
</dbReference>
<dbReference type="PANTHER" id="PTHR47829:SF1">
    <property type="entry name" value="HAD FAMILY PHOSPHATASE"/>
    <property type="match status" value="1"/>
</dbReference>
<dbReference type="Pfam" id="PF00561">
    <property type="entry name" value="Abhydrolase_1"/>
    <property type="match status" value="1"/>
</dbReference>
<dbReference type="CDD" id="cd02603">
    <property type="entry name" value="HAD_sEH-N_like"/>
    <property type="match status" value="1"/>
</dbReference>
<dbReference type="NCBIfam" id="TIGR01509">
    <property type="entry name" value="HAD-SF-IA-v3"/>
    <property type="match status" value="1"/>
</dbReference>
<feature type="domain" description="AB hydrolase-1" evidence="2">
    <location>
        <begin position="257"/>
        <end position="534"/>
    </location>
</feature>
<dbReference type="Pfam" id="PF00702">
    <property type="entry name" value="Hydrolase"/>
    <property type="match status" value="1"/>
</dbReference>
<keyword evidence="4" id="KW-1185">Reference proteome</keyword>
<dbReference type="InterPro" id="IPR023214">
    <property type="entry name" value="HAD_sf"/>
</dbReference>
<dbReference type="Proteomes" id="UP001152320">
    <property type="component" value="Chromosome 15"/>
</dbReference>
<evidence type="ECO:0000259" key="2">
    <source>
        <dbReference type="Pfam" id="PF00561"/>
    </source>
</evidence>
<dbReference type="InterPro" id="IPR029058">
    <property type="entry name" value="AB_hydrolase_fold"/>
</dbReference>
<dbReference type="Gene3D" id="3.40.50.1000">
    <property type="entry name" value="HAD superfamily/HAD-like"/>
    <property type="match status" value="1"/>
</dbReference>
<accession>A0A9Q1BJN1</accession>
<proteinExistence type="predicted"/>
<dbReference type="SFLD" id="SFLDS00003">
    <property type="entry name" value="Haloacid_Dehalogenase"/>
    <property type="match status" value="1"/>
</dbReference>
<dbReference type="SFLD" id="SFLDG01129">
    <property type="entry name" value="C1.5:_HAD__Beta-PGM__Phosphata"/>
    <property type="match status" value="1"/>
</dbReference>
<dbReference type="PRINTS" id="PR00111">
    <property type="entry name" value="ABHYDROLASE"/>
</dbReference>
<evidence type="ECO:0000313" key="4">
    <source>
        <dbReference type="Proteomes" id="UP001152320"/>
    </source>
</evidence>
<dbReference type="SUPFAM" id="SSF56784">
    <property type="entry name" value="HAD-like"/>
    <property type="match status" value="1"/>
</dbReference>